<protein>
    <submittedName>
        <fullName evidence="1">Uncharacterized protein</fullName>
    </submittedName>
</protein>
<dbReference type="EMBL" id="BK015062">
    <property type="protein sequence ID" value="DAD89508.1"/>
    <property type="molecule type" value="Genomic_DNA"/>
</dbReference>
<accession>A0A8S5N4Z1</accession>
<name>A0A8S5N4Z1_9CAUD</name>
<organism evidence="1">
    <name type="scientific">Myoviridae sp. ctO4916</name>
    <dbReference type="NCBI Taxonomy" id="2826645"/>
    <lineage>
        <taxon>Viruses</taxon>
        <taxon>Duplodnaviria</taxon>
        <taxon>Heunggongvirae</taxon>
        <taxon>Uroviricota</taxon>
        <taxon>Caudoviricetes</taxon>
    </lineage>
</organism>
<sequence length="120" mass="13533">MILTMVQSHIDEGMLLDAMEEEVRERGVATVYMCLEGAELISGVLPKDMCGFRWMLTEDLNFKGLVSEAEVFPFLLSSFNYRPGVPVFGWETVEAVDGEPDRVYSYQIQINYPGAMIPSL</sequence>
<reference evidence="1" key="1">
    <citation type="journal article" date="2021" name="Proc. Natl. Acad. Sci. U.S.A.">
        <title>A Catalog of Tens of Thousands of Viruses from Human Metagenomes Reveals Hidden Associations with Chronic Diseases.</title>
        <authorList>
            <person name="Tisza M.J."/>
            <person name="Buck C.B."/>
        </authorList>
    </citation>
    <scope>NUCLEOTIDE SEQUENCE</scope>
    <source>
        <strain evidence="1">CtO4916</strain>
    </source>
</reference>
<evidence type="ECO:0000313" key="1">
    <source>
        <dbReference type="EMBL" id="DAD89508.1"/>
    </source>
</evidence>
<proteinExistence type="predicted"/>